<dbReference type="EMBL" id="LAXD01000001">
    <property type="protein sequence ID" value="KWW98675.1"/>
    <property type="molecule type" value="Genomic_DNA"/>
</dbReference>
<dbReference type="EMBL" id="JYIK01000571">
    <property type="protein sequence ID" value="KWX10237.1"/>
    <property type="molecule type" value="Genomic_DNA"/>
</dbReference>
<sequence>MPDEISFHSLGGGRVRYQACERLDWLGDWLTTDIQVHYFCLELLMDLAGFVEGRQSEPSEWSGNAWLAVITPEKVTLSNHWNEDLGERSWPLSEVYAVVRKFWEHLRDFDPERARQAIAKYERKTGAKVPSDLLPGDA</sequence>
<evidence type="ECO:0000313" key="6">
    <source>
        <dbReference type="Proteomes" id="UP000070659"/>
    </source>
</evidence>
<gene>
    <name evidence="2" type="ORF">LI90_302</name>
    <name evidence="1" type="ORF">TH66_17345</name>
    <name evidence="3" type="ORF">TR74_04840</name>
</gene>
<dbReference type="RefSeq" id="WP_066883513.1">
    <property type="nucleotide sequence ID" value="NZ_JYIJ01000019.1"/>
</dbReference>
<reference evidence="4" key="3">
    <citation type="submission" date="2015-04" db="EMBL/GenBank/DDBJ databases">
        <title>Physiological reanalysis, assessment of diazotrophy, and genome sequences of multiple isolates of Streptomyces thermoautotrophicus.</title>
        <authorList>
            <person name="MacKellar D.C."/>
            <person name="Lieber L."/>
            <person name="Norman J."/>
            <person name="Bolger A."/>
            <person name="Tobin C."/>
            <person name="Murray J.W."/>
            <person name="Chang R."/>
            <person name="Ford T."/>
            <person name="Nguyen P.Q."/>
            <person name="Woodward J."/>
            <person name="Permingeat H."/>
            <person name="Joshi N.S."/>
            <person name="Silver P.A."/>
            <person name="Usadel B."/>
            <person name="Rutherford A.W."/>
            <person name="Friesen M."/>
            <person name="Prell J."/>
        </authorList>
    </citation>
    <scope>NUCLEOTIDE SEQUENCE [LARGE SCALE GENOMIC DNA]</scope>
    <source>
        <strain evidence="4">H1</strain>
    </source>
</reference>
<name>A0A132MLP5_9ACTN</name>
<dbReference type="EMBL" id="JYIJ01000019">
    <property type="protein sequence ID" value="KWW97427.1"/>
    <property type="molecule type" value="Genomic_DNA"/>
</dbReference>
<accession>A0A132MLP5</accession>
<protein>
    <submittedName>
        <fullName evidence="2">Uncharacterized protein</fullName>
    </submittedName>
</protein>
<organism evidence="2 4">
    <name type="scientific">Carbonactinospora thermoautotrophica</name>
    <dbReference type="NCBI Taxonomy" id="1469144"/>
    <lineage>
        <taxon>Bacteria</taxon>
        <taxon>Bacillati</taxon>
        <taxon>Actinomycetota</taxon>
        <taxon>Actinomycetes</taxon>
        <taxon>Kitasatosporales</taxon>
        <taxon>Carbonactinosporaceae</taxon>
        <taxon>Carbonactinospora</taxon>
    </lineage>
</organism>
<dbReference type="Proteomes" id="UP000070188">
    <property type="component" value="Unassembled WGS sequence"/>
</dbReference>
<dbReference type="Proteomes" id="UP000070659">
    <property type="component" value="Unassembled WGS sequence"/>
</dbReference>
<evidence type="ECO:0000313" key="4">
    <source>
        <dbReference type="Proteomes" id="UP000070188"/>
    </source>
</evidence>
<dbReference type="Proteomes" id="UP000070598">
    <property type="component" value="Unassembled WGS sequence"/>
</dbReference>
<reference evidence="2" key="4">
    <citation type="submission" date="2015-04" db="EMBL/GenBank/DDBJ databases">
        <title>Physiological reanalysis, assessment of diazotrophy, and genome sequences of multiple isolates of Streptomyces thermoautotrophicus.</title>
        <authorList>
            <person name="MacKellar D.C."/>
            <person name="Lieber L."/>
            <person name="Norman J."/>
            <person name="Bolger A."/>
            <person name="Tobin C."/>
            <person name="Murray J.W."/>
            <person name="Woodward J."/>
            <person name="Friesen M."/>
            <person name="Prell J."/>
        </authorList>
    </citation>
    <scope>NUCLEOTIDE SEQUENCE [LARGE SCALE GENOMIC DNA]</scope>
    <source>
        <strain evidence="2">H1</strain>
    </source>
</reference>
<keyword evidence="4" id="KW-1185">Reference proteome</keyword>
<evidence type="ECO:0000313" key="1">
    <source>
        <dbReference type="EMBL" id="KWW97427.1"/>
    </source>
</evidence>
<evidence type="ECO:0000313" key="2">
    <source>
        <dbReference type="EMBL" id="KWW98675.1"/>
    </source>
</evidence>
<proteinExistence type="predicted"/>
<comment type="caution">
    <text evidence="2">The sequence shown here is derived from an EMBL/GenBank/DDBJ whole genome shotgun (WGS) entry which is preliminary data.</text>
</comment>
<evidence type="ECO:0000313" key="3">
    <source>
        <dbReference type="EMBL" id="KWX10237.1"/>
    </source>
</evidence>
<dbReference type="PATRIC" id="fig|1469144.10.peg.382"/>
<reference evidence="1 6" key="2">
    <citation type="submission" date="2015-02" db="EMBL/GenBank/DDBJ databases">
        <title>Physiological reanalysis, assessment of diazotrophy, and genome sequences of multiple isolates of Streptomyces thermoautotrophicus.</title>
        <authorList>
            <person name="MacKellar D.C."/>
            <person name="Lieber L."/>
            <person name="Norman J."/>
            <person name="Bolger A."/>
            <person name="Tobin C."/>
            <person name="Murray J.W."/>
            <person name="Prell J."/>
        </authorList>
    </citation>
    <scope>NUCLEOTIDE SEQUENCE [LARGE SCALE GENOMIC DNA]</scope>
    <source>
        <strain evidence="1 6">UBT1</strain>
    </source>
</reference>
<dbReference type="AlphaFoldDB" id="A0A132MLP5"/>
<dbReference type="OrthoDB" id="4184983at2"/>
<reference evidence="5" key="1">
    <citation type="submission" date="2015-02" db="EMBL/GenBank/DDBJ databases">
        <title>Physiological reanalysis, assessment of diazotrophy, and genome sequences of multiple isolates of Streptomyces thermoautotrophicus.</title>
        <authorList>
            <person name="MacKellar D.C."/>
            <person name="Lieber L."/>
            <person name="Norman J."/>
            <person name="Bolger A."/>
            <person name="Tobin C."/>
            <person name="Murray J.W."/>
            <person name="Friesen M."/>
            <person name="Prell J."/>
        </authorList>
    </citation>
    <scope>NUCLEOTIDE SEQUENCE [LARGE SCALE GENOMIC DNA]</scope>
    <source>
        <strain evidence="5">UBT1</strain>
    </source>
</reference>
<evidence type="ECO:0000313" key="5">
    <source>
        <dbReference type="Proteomes" id="UP000070598"/>
    </source>
</evidence>